<feature type="transmembrane region" description="Helical" evidence="21">
    <location>
        <begin position="223"/>
        <end position="246"/>
    </location>
</feature>
<evidence type="ECO:0000256" key="17">
    <source>
        <dbReference type="ARBA" id="ARBA00060492"/>
    </source>
</evidence>
<dbReference type="Proteomes" id="UP000887568">
    <property type="component" value="Unplaced"/>
</dbReference>
<evidence type="ECO:0000256" key="18">
    <source>
        <dbReference type="ARBA" id="ARBA00074379"/>
    </source>
</evidence>
<evidence type="ECO:0000313" key="24">
    <source>
        <dbReference type="Proteomes" id="UP000887568"/>
    </source>
</evidence>
<evidence type="ECO:0000256" key="13">
    <source>
        <dbReference type="ARBA" id="ARBA00023273"/>
    </source>
</evidence>
<dbReference type="GO" id="GO:0005886">
    <property type="term" value="C:plasma membrane"/>
    <property type="evidence" value="ECO:0007669"/>
    <property type="project" value="UniProtKB-SubCell"/>
</dbReference>
<evidence type="ECO:0000256" key="19">
    <source>
        <dbReference type="ARBA" id="ARBA00076257"/>
    </source>
</evidence>
<evidence type="ECO:0000256" key="4">
    <source>
        <dbReference type="ARBA" id="ARBA00004279"/>
    </source>
</evidence>
<dbReference type="GO" id="GO:0072594">
    <property type="term" value="P:establishment of protein localization to organelle"/>
    <property type="evidence" value="ECO:0007669"/>
    <property type="project" value="TreeGrafter"/>
</dbReference>
<keyword evidence="8" id="KW-0967">Endosome</keyword>
<evidence type="ECO:0000313" key="23">
    <source>
        <dbReference type="EnsemblMetazoa" id="XP_038052740.1"/>
    </source>
</evidence>
<comment type="caution">
    <text evidence="20">Lacks conserved residue(s) required for the propagation of feature annotation.</text>
</comment>
<evidence type="ECO:0000256" key="15">
    <source>
        <dbReference type="ARBA" id="ARBA00029428"/>
    </source>
</evidence>
<dbReference type="RefSeq" id="XP_038052740.1">
    <property type="nucleotide sequence ID" value="XM_038196812.1"/>
</dbReference>
<dbReference type="InterPro" id="IPR002000">
    <property type="entry name" value="Lysosome-assoc_membr_glycop"/>
</dbReference>
<evidence type="ECO:0000256" key="9">
    <source>
        <dbReference type="ARBA" id="ARBA00022989"/>
    </source>
</evidence>
<dbReference type="PANTHER" id="PTHR11506">
    <property type="entry name" value="LYSOSOME-ASSOCIATED MEMBRANE GLYCOPROTEIN"/>
    <property type="match status" value="1"/>
</dbReference>
<evidence type="ECO:0000256" key="8">
    <source>
        <dbReference type="ARBA" id="ARBA00022753"/>
    </source>
</evidence>
<evidence type="ECO:0000256" key="2">
    <source>
        <dbReference type="ARBA" id="ARBA00004158"/>
    </source>
</evidence>
<evidence type="ECO:0000256" key="7">
    <source>
        <dbReference type="ARBA" id="ARBA00022729"/>
    </source>
</evidence>
<keyword evidence="9 21" id="KW-1133">Transmembrane helix</keyword>
<dbReference type="Pfam" id="PF01299">
    <property type="entry name" value="Lamp2-like_luminal"/>
    <property type="match status" value="1"/>
</dbReference>
<dbReference type="PROSITE" id="PS51407">
    <property type="entry name" value="LAMP_3"/>
    <property type="match status" value="1"/>
</dbReference>
<evidence type="ECO:0000256" key="20">
    <source>
        <dbReference type="PROSITE-ProRule" id="PRU00740"/>
    </source>
</evidence>
<keyword evidence="7" id="KW-0732">Signal</keyword>
<dbReference type="PANTHER" id="PTHR11506:SF35">
    <property type="entry name" value="LYSOSOME-ASSOCIATED MEMBRANE GLYCOPROTEIN 5"/>
    <property type="match status" value="1"/>
</dbReference>
<organism evidence="23 24">
    <name type="scientific">Patiria miniata</name>
    <name type="common">Bat star</name>
    <name type="synonym">Asterina miniata</name>
    <dbReference type="NCBI Taxonomy" id="46514"/>
    <lineage>
        <taxon>Eukaryota</taxon>
        <taxon>Metazoa</taxon>
        <taxon>Echinodermata</taxon>
        <taxon>Eleutherozoa</taxon>
        <taxon>Asterozoa</taxon>
        <taxon>Asteroidea</taxon>
        <taxon>Valvatacea</taxon>
        <taxon>Valvatida</taxon>
        <taxon>Asterinidae</taxon>
        <taxon>Patiria</taxon>
    </lineage>
</organism>
<evidence type="ECO:0000256" key="11">
    <source>
        <dbReference type="ARBA" id="ARBA00023136"/>
    </source>
</evidence>
<keyword evidence="11 20" id="KW-0472">Membrane</keyword>
<dbReference type="GO" id="GO:0031902">
    <property type="term" value="C:late endosome membrane"/>
    <property type="evidence" value="ECO:0007669"/>
    <property type="project" value="TreeGrafter"/>
</dbReference>
<evidence type="ECO:0000256" key="21">
    <source>
        <dbReference type="SAM" id="Phobius"/>
    </source>
</evidence>
<evidence type="ECO:0000256" key="6">
    <source>
        <dbReference type="ARBA" id="ARBA00022692"/>
    </source>
</evidence>
<reference evidence="23" key="1">
    <citation type="submission" date="2022-11" db="UniProtKB">
        <authorList>
            <consortium name="EnsemblMetazoa"/>
        </authorList>
    </citation>
    <scope>IDENTIFICATION</scope>
</reference>
<evidence type="ECO:0000256" key="16">
    <source>
        <dbReference type="ARBA" id="ARBA00053950"/>
    </source>
</evidence>
<dbReference type="AlphaFoldDB" id="A0A913ZNQ1"/>
<keyword evidence="12" id="KW-0325">Glycoprotein</keyword>
<evidence type="ECO:0000256" key="1">
    <source>
        <dbReference type="ARBA" id="ARBA00004151"/>
    </source>
</evidence>
<evidence type="ECO:0000256" key="10">
    <source>
        <dbReference type="ARBA" id="ARBA00023018"/>
    </source>
</evidence>
<keyword evidence="13" id="KW-0966">Cell projection</keyword>
<evidence type="ECO:0000256" key="3">
    <source>
        <dbReference type="ARBA" id="ARBA00004172"/>
    </source>
</evidence>
<proteinExistence type="inferred from homology"/>
<comment type="similarity">
    <text evidence="5 20">Belongs to the LAMP family.</text>
</comment>
<evidence type="ECO:0000256" key="14">
    <source>
        <dbReference type="ARBA" id="ARBA00023329"/>
    </source>
</evidence>
<accession>A0A913ZNQ1</accession>
<name>A0A913ZNQ1_PATMI</name>
<evidence type="ECO:0000256" key="12">
    <source>
        <dbReference type="ARBA" id="ARBA00023180"/>
    </source>
</evidence>
<comment type="function">
    <text evidence="16">Plays a role in short-term synaptic plasticity in a subset of GABAergic neurons in the brain.</text>
</comment>
<keyword evidence="6 20" id="KW-0812">Transmembrane</keyword>
<feature type="domain" description="Lysosome-associated membrane glycoprotein 2-like luminal" evidence="22">
    <location>
        <begin position="31"/>
        <end position="180"/>
    </location>
</feature>
<dbReference type="GeneID" id="119725407"/>
<dbReference type="OrthoDB" id="6248302at2759"/>
<keyword evidence="10" id="KW-0770">Synapse</keyword>
<dbReference type="GO" id="GO:0005765">
    <property type="term" value="C:lysosomal membrane"/>
    <property type="evidence" value="ECO:0007669"/>
    <property type="project" value="TreeGrafter"/>
</dbReference>
<evidence type="ECO:0000256" key="5">
    <source>
        <dbReference type="ARBA" id="ARBA00009644"/>
    </source>
</evidence>
<sequence>MTTEVLTGSTKAPETPLKAVTTVTPEPSPRFVVNNSDGEPCMLLNFDATMKVKYETTDGGWLESTLPMTNTSSFEGSCANNSLRSFTLYYPSEDTFCAILTLFFNVTSNTTYYNRNGLSVRYIEPCVQQNAKKYNTIDNGYFPYHSYDGTIGKSFRCESILNKAKYFNVTLDNILIQPFAQKSEDKGHFGEVETCKEPVLTTKNPIVTSPHPTAKPSPNKAGMIAGIVIGVLVAVAIVIGIAVYVVRKRRMAKNVSYGNL</sequence>
<keyword evidence="24" id="KW-1185">Reference proteome</keyword>
<dbReference type="EnsemblMetazoa" id="XM_038196812.1">
    <property type="protein sequence ID" value="XP_038052740.1"/>
    <property type="gene ID" value="LOC119725407"/>
</dbReference>
<dbReference type="Gene3D" id="2.40.160.110">
    <property type="match status" value="1"/>
</dbReference>
<dbReference type="CDD" id="cd12087">
    <property type="entry name" value="TM_EGFR-like"/>
    <property type="match status" value="1"/>
</dbReference>
<comment type="subcellular location">
    <subcellularLocation>
        <location evidence="4">Cell projection</location>
        <location evidence="4">Dendrite</location>
    </subcellularLocation>
    <subcellularLocation>
        <location evidence="17">Cell projection</location>
        <location evidence="17">Growth cone membrane</location>
        <topology evidence="17">Single-pass type I membrane protein</topology>
    </subcellularLocation>
    <subcellularLocation>
        <location evidence="15">Cytoplasmic vesicle</location>
        <location evidence="15">Secretory vesicle</location>
        <location evidence="15">Synaptic vesicle membrane</location>
        <topology evidence="15">Single-pass type I membrane protein</topology>
    </subcellularLocation>
    <subcellularLocation>
        <location evidence="2">Early endosome membrane</location>
        <topology evidence="2">Single-pass type I membrane protein</topology>
    </subcellularLocation>
    <subcellularLocation>
        <location evidence="1">Endoplasmic reticulum-Golgi intermediate compartment membrane</location>
        <topology evidence="1">Single-pass type I membrane protein</topology>
    </subcellularLocation>
    <subcellularLocation>
        <location evidence="20">Membrane</location>
        <topology evidence="20">Single-pass type I membrane protein</topology>
    </subcellularLocation>
    <subcellularLocation>
        <location evidence="3">Recycling endosome</location>
    </subcellularLocation>
</comment>
<evidence type="ECO:0000259" key="22">
    <source>
        <dbReference type="Pfam" id="PF01299"/>
    </source>
</evidence>
<keyword evidence="14" id="KW-0968">Cytoplasmic vesicle</keyword>
<dbReference type="OMA" id="VRYIEPC"/>
<protein>
    <recommendedName>
        <fullName evidence="18">Lysosome-associated membrane glycoprotein 5</fullName>
    </recommendedName>
    <alternativeName>
        <fullName evidence="19">Lysosome-associated membrane protein 5</fullName>
    </alternativeName>
</protein>
<dbReference type="InterPro" id="IPR048528">
    <property type="entry name" value="Lamp2-like_luminal"/>
</dbReference>